<protein>
    <recommendedName>
        <fullName evidence="4">cysteine desulfurase</fullName>
        <ecNumber evidence="4">2.8.1.7</ecNumber>
    </recommendedName>
</protein>
<evidence type="ECO:0000256" key="11">
    <source>
        <dbReference type="RuleBase" id="RU004504"/>
    </source>
</evidence>
<evidence type="ECO:0000256" key="7">
    <source>
        <dbReference type="ARBA" id="ARBA00022898"/>
    </source>
</evidence>
<keyword evidence="9" id="KW-0411">Iron-sulfur</keyword>
<feature type="domain" description="Aminotransferase class V" evidence="12">
    <location>
        <begin position="3"/>
        <end position="369"/>
    </location>
</feature>
<evidence type="ECO:0000256" key="5">
    <source>
        <dbReference type="ARBA" id="ARBA00022679"/>
    </source>
</evidence>
<dbReference type="SUPFAM" id="SSF53383">
    <property type="entry name" value="PLP-dependent transferases"/>
    <property type="match status" value="1"/>
</dbReference>
<dbReference type="PROSITE" id="PS00595">
    <property type="entry name" value="AA_TRANSFER_CLASS_5"/>
    <property type="match status" value="1"/>
</dbReference>
<dbReference type="PANTHER" id="PTHR11601">
    <property type="entry name" value="CYSTEINE DESULFURYLASE FAMILY MEMBER"/>
    <property type="match status" value="1"/>
</dbReference>
<evidence type="ECO:0000256" key="2">
    <source>
        <dbReference type="ARBA" id="ARBA00003120"/>
    </source>
</evidence>
<evidence type="ECO:0000256" key="1">
    <source>
        <dbReference type="ARBA" id="ARBA00001933"/>
    </source>
</evidence>
<dbReference type="InterPro" id="IPR015424">
    <property type="entry name" value="PyrdxlP-dep_Trfase"/>
</dbReference>
<comment type="similarity">
    <text evidence="3">Belongs to the class-V pyridoxal-phosphate-dependent aminotransferase family. NifS/IscS subfamily.</text>
</comment>
<reference evidence="13 14" key="1">
    <citation type="submission" date="2018-03" db="EMBL/GenBank/DDBJ databases">
        <title>Phenotypic and genomic properties of Cyclonatronum proteinivorum gen. nov., sp. nov., a haloalkaliphilic bacteroidete from soda lakes possessing Na+-translocating rhodopsin.</title>
        <authorList>
            <person name="Toshchakov S.V."/>
            <person name="Korzhenkov A."/>
            <person name="Samarov N.I."/>
            <person name="Kublanov I.V."/>
            <person name="Muntyan M.S."/>
            <person name="Sorokin D.Y."/>
        </authorList>
    </citation>
    <scope>NUCLEOTIDE SEQUENCE [LARGE SCALE GENOMIC DNA]</scope>
    <source>
        <strain evidence="13 14">Omega</strain>
    </source>
</reference>
<dbReference type="InterPro" id="IPR000192">
    <property type="entry name" value="Aminotrans_V_dom"/>
</dbReference>
<dbReference type="PANTHER" id="PTHR11601:SF34">
    <property type="entry name" value="CYSTEINE DESULFURASE"/>
    <property type="match status" value="1"/>
</dbReference>
<keyword evidence="14" id="KW-1185">Reference proteome</keyword>
<evidence type="ECO:0000256" key="8">
    <source>
        <dbReference type="ARBA" id="ARBA00023004"/>
    </source>
</evidence>
<evidence type="ECO:0000259" key="12">
    <source>
        <dbReference type="Pfam" id="PF00266"/>
    </source>
</evidence>
<evidence type="ECO:0000256" key="10">
    <source>
        <dbReference type="ARBA" id="ARBA00050776"/>
    </source>
</evidence>
<evidence type="ECO:0000256" key="3">
    <source>
        <dbReference type="ARBA" id="ARBA00006490"/>
    </source>
</evidence>
<dbReference type="OrthoDB" id="9808002at2"/>
<evidence type="ECO:0000256" key="9">
    <source>
        <dbReference type="ARBA" id="ARBA00023014"/>
    </source>
</evidence>
<evidence type="ECO:0000313" key="13">
    <source>
        <dbReference type="EMBL" id="AXJ01809.1"/>
    </source>
</evidence>
<name>A0A345UMV7_9BACT</name>
<comment type="catalytic activity">
    <reaction evidence="10">
        <text>(sulfur carrier)-H + L-cysteine = (sulfur carrier)-SH + L-alanine</text>
        <dbReference type="Rhea" id="RHEA:43892"/>
        <dbReference type="Rhea" id="RHEA-COMP:14737"/>
        <dbReference type="Rhea" id="RHEA-COMP:14739"/>
        <dbReference type="ChEBI" id="CHEBI:29917"/>
        <dbReference type="ChEBI" id="CHEBI:35235"/>
        <dbReference type="ChEBI" id="CHEBI:57972"/>
        <dbReference type="ChEBI" id="CHEBI:64428"/>
        <dbReference type="EC" id="2.8.1.7"/>
    </reaction>
</comment>
<dbReference type="GO" id="GO:0046872">
    <property type="term" value="F:metal ion binding"/>
    <property type="evidence" value="ECO:0007669"/>
    <property type="project" value="UniProtKB-KW"/>
</dbReference>
<keyword evidence="8" id="KW-0408">Iron</keyword>
<dbReference type="InterPro" id="IPR016454">
    <property type="entry name" value="Cysteine_dSase"/>
</dbReference>
<organism evidence="13 14">
    <name type="scientific">Cyclonatronum proteinivorum</name>
    <dbReference type="NCBI Taxonomy" id="1457365"/>
    <lineage>
        <taxon>Bacteria</taxon>
        <taxon>Pseudomonadati</taxon>
        <taxon>Balneolota</taxon>
        <taxon>Balneolia</taxon>
        <taxon>Balneolales</taxon>
        <taxon>Cyclonatronaceae</taxon>
        <taxon>Cyclonatronum</taxon>
    </lineage>
</organism>
<gene>
    <name evidence="13" type="ORF">CYPRO_2567</name>
</gene>
<dbReference type="KEGG" id="cprv:CYPRO_2567"/>
<dbReference type="InterPro" id="IPR015421">
    <property type="entry name" value="PyrdxlP-dep_Trfase_major"/>
</dbReference>
<dbReference type="Gene3D" id="3.40.640.10">
    <property type="entry name" value="Type I PLP-dependent aspartate aminotransferase-like (Major domain)"/>
    <property type="match status" value="1"/>
</dbReference>
<evidence type="ECO:0000256" key="4">
    <source>
        <dbReference type="ARBA" id="ARBA00012239"/>
    </source>
</evidence>
<dbReference type="AlphaFoldDB" id="A0A345UMV7"/>
<dbReference type="GO" id="GO:0031071">
    <property type="term" value="F:cysteine desulfurase activity"/>
    <property type="evidence" value="ECO:0007669"/>
    <property type="project" value="UniProtKB-EC"/>
</dbReference>
<dbReference type="Gene3D" id="3.90.1150.10">
    <property type="entry name" value="Aspartate Aminotransferase, domain 1"/>
    <property type="match status" value="1"/>
</dbReference>
<evidence type="ECO:0000313" key="14">
    <source>
        <dbReference type="Proteomes" id="UP000254808"/>
    </source>
</evidence>
<keyword evidence="7" id="KW-0663">Pyridoxal phosphate</keyword>
<dbReference type="RefSeq" id="WP_114984966.1">
    <property type="nucleotide sequence ID" value="NZ_CP027806.1"/>
</dbReference>
<comment type="function">
    <text evidence="2">Catalyzes the removal of elemental sulfur atoms from cysteine to produce alanine. Seems to participate in the biosynthesis of the nitrogenase metalloclusters by providing the inorganic sulfur required for the Fe-S core formation.</text>
</comment>
<sequence>MSVYFDNAATTKPDERVLEAMLPYFSTHYGNASSVHAAGRQTSVAVEEAREKIAACIGAEVSEIIFTSGGTESNNAAINGSLRNGSKRHVVTSSVEHHAVLHPLEHAAKTGVRTTQLDPGAKGWISAEAVEAALEPDTALVSLMHVNNETGAINPIDEIATLCASRGVRFHTDWVQAAGKLPLDVRKTAVDFLSVSAHKIHGPKGAGFLYVRGGTDWQPWMEGGSQERGRRGGTLNVPGIVGLGEAFRIACEEREANLRHTEHLSTLIQDKMAALLPDVARLNGDRSHAVPHILNYSFQNEDGEAADGEMLLLSLDIDGIYVSNGSACTSGTVLPSHVLLGMGHSPKLALSSIRLSLGKYNTESDVNTLFEKLPAILGRMMTLPAHD</sequence>
<dbReference type="EC" id="2.8.1.7" evidence="4"/>
<dbReference type="Pfam" id="PF00266">
    <property type="entry name" value="Aminotran_5"/>
    <property type="match status" value="1"/>
</dbReference>
<keyword evidence="6" id="KW-0479">Metal-binding</keyword>
<dbReference type="InterPro" id="IPR015422">
    <property type="entry name" value="PyrdxlP-dep_Trfase_small"/>
</dbReference>
<accession>A0A345UMV7</accession>
<keyword evidence="5" id="KW-0808">Transferase</keyword>
<dbReference type="PIRSF" id="PIRSF005572">
    <property type="entry name" value="NifS"/>
    <property type="match status" value="1"/>
</dbReference>
<dbReference type="Proteomes" id="UP000254808">
    <property type="component" value="Chromosome"/>
</dbReference>
<dbReference type="Gene3D" id="1.10.260.50">
    <property type="match status" value="1"/>
</dbReference>
<dbReference type="InterPro" id="IPR020578">
    <property type="entry name" value="Aminotrans_V_PyrdxlP_BS"/>
</dbReference>
<dbReference type="EMBL" id="CP027806">
    <property type="protein sequence ID" value="AXJ01809.1"/>
    <property type="molecule type" value="Genomic_DNA"/>
</dbReference>
<comment type="cofactor">
    <cofactor evidence="1 11">
        <name>pyridoxal 5'-phosphate</name>
        <dbReference type="ChEBI" id="CHEBI:597326"/>
    </cofactor>
</comment>
<dbReference type="FunFam" id="3.40.640.10:FF:000084">
    <property type="entry name" value="IscS-like cysteine desulfurase"/>
    <property type="match status" value="1"/>
</dbReference>
<dbReference type="GO" id="GO:0051536">
    <property type="term" value="F:iron-sulfur cluster binding"/>
    <property type="evidence" value="ECO:0007669"/>
    <property type="project" value="UniProtKB-KW"/>
</dbReference>
<evidence type="ECO:0000256" key="6">
    <source>
        <dbReference type="ARBA" id="ARBA00022723"/>
    </source>
</evidence>
<proteinExistence type="inferred from homology"/>